<evidence type="ECO:0000313" key="2">
    <source>
        <dbReference type="Proteomes" id="UP000054815"/>
    </source>
</evidence>
<evidence type="ECO:0000313" key="1">
    <source>
        <dbReference type="EMBL" id="KRX74583.1"/>
    </source>
</evidence>
<sequence length="94" mass="10334">MVEWLEKVELVCKLRDISDVASVIPLRLTGGAFTTLSSSTVHPEERSSIDKVKEALLAAFAADPFVAYDQFVLRKPGPDESPDVFLAELRSLAE</sequence>
<dbReference type="Proteomes" id="UP000054815">
    <property type="component" value="Unassembled WGS sequence"/>
</dbReference>
<comment type="caution">
    <text evidence="1">The sequence shown here is derived from an EMBL/GenBank/DDBJ whole genome shotgun (WGS) entry which is preliminary data.</text>
</comment>
<name>A0A0V0WFZ5_TRIPS</name>
<proteinExistence type="predicted"/>
<gene>
    <name evidence="1" type="ORF">T4E_5889</name>
</gene>
<evidence type="ECO:0008006" key="3">
    <source>
        <dbReference type="Google" id="ProtNLM"/>
    </source>
</evidence>
<organism evidence="1 2">
    <name type="scientific">Trichinella pseudospiralis</name>
    <name type="common">Parasitic roundworm</name>
    <dbReference type="NCBI Taxonomy" id="6337"/>
    <lineage>
        <taxon>Eukaryota</taxon>
        <taxon>Metazoa</taxon>
        <taxon>Ecdysozoa</taxon>
        <taxon>Nematoda</taxon>
        <taxon>Enoplea</taxon>
        <taxon>Dorylaimia</taxon>
        <taxon>Trichinellida</taxon>
        <taxon>Trichinellidae</taxon>
        <taxon>Trichinella</taxon>
    </lineage>
</organism>
<dbReference type="EMBL" id="JYDU01001028">
    <property type="protein sequence ID" value="KRX74583.1"/>
    <property type="molecule type" value="Genomic_DNA"/>
</dbReference>
<dbReference type="AlphaFoldDB" id="A0A0V0WFZ5"/>
<accession>A0A0V0WFZ5</accession>
<feature type="non-terminal residue" evidence="1">
    <location>
        <position position="94"/>
    </location>
</feature>
<reference evidence="1 2" key="1">
    <citation type="submission" date="2015-01" db="EMBL/GenBank/DDBJ databases">
        <title>Evolution of Trichinella species and genotypes.</title>
        <authorList>
            <person name="Korhonen P.K."/>
            <person name="Edoardo P."/>
            <person name="Giuseppe L.R."/>
            <person name="Gasser R.B."/>
        </authorList>
    </citation>
    <scope>NUCLEOTIDE SEQUENCE [LARGE SCALE GENOMIC DNA]</scope>
    <source>
        <strain evidence="1">ISS141</strain>
    </source>
</reference>
<protein>
    <recommendedName>
        <fullName evidence="3">Retrotransposon gag domain-containing protein</fullName>
    </recommendedName>
</protein>